<feature type="coiled-coil region" evidence="1">
    <location>
        <begin position="13"/>
        <end position="44"/>
    </location>
</feature>
<feature type="domain" description="GapR-like DNA-binding" evidence="3">
    <location>
        <begin position="10"/>
        <end position="80"/>
    </location>
</feature>
<evidence type="ECO:0000313" key="4">
    <source>
        <dbReference type="EMBL" id="SUS08791.1"/>
    </source>
</evidence>
<dbReference type="InterPro" id="IPR046367">
    <property type="entry name" value="GapR-like_DNA-bd"/>
</dbReference>
<name>A0A380TM09_9ZZZZ</name>
<gene>
    <name evidence="4" type="ORF">DF3PB_880013</name>
</gene>
<evidence type="ECO:0000259" key="3">
    <source>
        <dbReference type="Pfam" id="PF10073"/>
    </source>
</evidence>
<dbReference type="AlphaFoldDB" id="A0A380TM09"/>
<accession>A0A380TM09</accession>
<feature type="region of interest" description="Disordered" evidence="2">
    <location>
        <begin position="91"/>
        <end position="122"/>
    </location>
</feature>
<protein>
    <recommendedName>
        <fullName evidence="3">GapR-like DNA-binding domain-containing protein</fullName>
    </recommendedName>
</protein>
<evidence type="ECO:0000256" key="2">
    <source>
        <dbReference type="SAM" id="MobiDB-lite"/>
    </source>
</evidence>
<keyword evidence="1" id="KW-0175">Coiled coil</keyword>
<feature type="compositionally biased region" description="Acidic residues" evidence="2">
    <location>
        <begin position="113"/>
        <end position="122"/>
    </location>
</feature>
<dbReference type="Pfam" id="PF10073">
    <property type="entry name" value="GapR_DNA-bd"/>
    <property type="match status" value="1"/>
</dbReference>
<evidence type="ECO:0000256" key="1">
    <source>
        <dbReference type="SAM" id="Coils"/>
    </source>
</evidence>
<organism evidence="4">
    <name type="scientific">metagenome</name>
    <dbReference type="NCBI Taxonomy" id="256318"/>
    <lineage>
        <taxon>unclassified sequences</taxon>
        <taxon>metagenomes</taxon>
    </lineage>
</organism>
<dbReference type="GO" id="GO:0003677">
    <property type="term" value="F:DNA binding"/>
    <property type="evidence" value="ECO:0007669"/>
    <property type="project" value="InterPro"/>
</dbReference>
<proteinExistence type="predicted"/>
<feature type="compositionally biased region" description="Low complexity" evidence="2">
    <location>
        <begin position="95"/>
        <end position="111"/>
    </location>
</feature>
<dbReference type="EMBL" id="UIDG01000643">
    <property type="protein sequence ID" value="SUS08791.1"/>
    <property type="molecule type" value="Genomic_DNA"/>
</dbReference>
<sequence length="122" mass="13608">MSNVQSTTGADKLIAYLDRMEKLLDEIDGLKDDLKDMKAQARDEGFNVAAMLRLVAIRRSKQRADRESEFLNDLVLYAHATGTPLDFAFVEEDWSPSASPKRAPSADSAPPEEVLDPEPDRD</sequence>
<reference evidence="4" key="1">
    <citation type="submission" date="2018-07" db="EMBL/GenBank/DDBJ databases">
        <authorList>
            <person name="Quirk P.G."/>
            <person name="Krulwich T.A."/>
        </authorList>
    </citation>
    <scope>NUCLEOTIDE SEQUENCE</scope>
</reference>